<dbReference type="InterPro" id="IPR038454">
    <property type="entry name" value="DnaA_N_sf"/>
</dbReference>
<dbReference type="Pfam" id="PF13730">
    <property type="entry name" value="HTH_36"/>
    <property type="match status" value="1"/>
</dbReference>
<comment type="caution">
    <text evidence="2">The sequence shown here is derived from an EMBL/GenBank/DDBJ whole genome shotgun (WGS) entry which is preliminary data.</text>
</comment>
<dbReference type="Proteomes" id="UP000551327">
    <property type="component" value="Unassembled WGS sequence"/>
</dbReference>
<name>A0A7X1KQF2_9SPHN</name>
<dbReference type="RefSeq" id="WP_185679569.1">
    <property type="nucleotide sequence ID" value="NZ_JACLAX010000010.1"/>
</dbReference>
<evidence type="ECO:0000313" key="3">
    <source>
        <dbReference type="Proteomes" id="UP000551327"/>
    </source>
</evidence>
<organism evidence="2 3">
    <name type="scientific">Novosphingobium piscinae</name>
    <dbReference type="NCBI Taxonomy" id="1507448"/>
    <lineage>
        <taxon>Bacteria</taxon>
        <taxon>Pseudomonadati</taxon>
        <taxon>Pseudomonadota</taxon>
        <taxon>Alphaproteobacteria</taxon>
        <taxon>Sphingomonadales</taxon>
        <taxon>Sphingomonadaceae</taxon>
        <taxon>Novosphingobium</taxon>
    </lineage>
</organism>
<proteinExistence type="predicted"/>
<dbReference type="Gene3D" id="3.30.300.180">
    <property type="match status" value="1"/>
</dbReference>
<evidence type="ECO:0000313" key="2">
    <source>
        <dbReference type="EMBL" id="MBC2669702.1"/>
    </source>
</evidence>
<gene>
    <name evidence="2" type="ORF">H7F53_11160</name>
</gene>
<sequence length="349" mass="38065">MRKHVLVLLADKASDDGTGIWASKPRLAAELEVSKPTVINTIKSLIDDGLLVEKGLRQNSNGFTKDYAINLDAIRRLPLANQSCHQSRCLTGQNDRPVKPDNLSSQAGAPHQSNSLTQTPLNQPEPPLGVAPARHKPAASSKQVRVNVPVVGCHLPKDWQPPAVNELSAAVTRMVAQWPAGAFEASCKSFYFHWQSASGPNAIKRDWTSALELWLVQDNLRMMQALAAGTSFEWAAPTHAAKHSVSKRVIARSDEDLRSRAIRAELVKQLGKHAVDHWFSAVALLCDGTNLRVICPSNWAEDYLRRTFHAEMSLAVKRAVADGGAVSVTFEVGAVSDNAARPEDETDAR</sequence>
<reference evidence="2 3" key="1">
    <citation type="submission" date="2020-08" db="EMBL/GenBank/DDBJ databases">
        <title>The genome sequence of type strain Novosphingobium piscinae KCTC 42194.</title>
        <authorList>
            <person name="Liu Y."/>
        </authorList>
    </citation>
    <scope>NUCLEOTIDE SEQUENCE [LARGE SCALE GENOMIC DNA]</scope>
    <source>
        <strain evidence="2 3">KCTC 42194</strain>
    </source>
</reference>
<accession>A0A7X1KQF2</accession>
<dbReference type="EMBL" id="JACLAX010000010">
    <property type="protein sequence ID" value="MBC2669702.1"/>
    <property type="molecule type" value="Genomic_DNA"/>
</dbReference>
<evidence type="ECO:0000256" key="1">
    <source>
        <dbReference type="SAM" id="MobiDB-lite"/>
    </source>
</evidence>
<feature type="region of interest" description="Disordered" evidence="1">
    <location>
        <begin position="88"/>
        <end position="143"/>
    </location>
</feature>
<dbReference type="AlphaFoldDB" id="A0A7X1KQF2"/>
<protein>
    <submittedName>
        <fullName evidence="2">Helix-turn-helix domain-containing protein</fullName>
    </submittedName>
</protein>
<feature type="compositionally biased region" description="Polar residues" evidence="1">
    <location>
        <begin position="102"/>
        <end position="122"/>
    </location>
</feature>
<keyword evidence="3" id="KW-1185">Reference proteome</keyword>